<organism evidence="1">
    <name type="scientific">Boseongicola sp. SB0664_bin_43</name>
    <dbReference type="NCBI Taxonomy" id="2604844"/>
    <lineage>
        <taxon>Bacteria</taxon>
        <taxon>Pseudomonadati</taxon>
        <taxon>Pseudomonadota</taxon>
        <taxon>Alphaproteobacteria</taxon>
        <taxon>Rhodobacterales</taxon>
        <taxon>Paracoccaceae</taxon>
        <taxon>Boseongicola</taxon>
    </lineage>
</organism>
<dbReference type="EMBL" id="VXRY01000397">
    <property type="protein sequence ID" value="MXY34388.1"/>
    <property type="molecule type" value="Genomic_DNA"/>
</dbReference>
<comment type="caution">
    <text evidence="1">The sequence shown here is derived from an EMBL/GenBank/DDBJ whole genome shotgun (WGS) entry which is preliminary data.</text>
</comment>
<protein>
    <recommendedName>
        <fullName evidence="2">AbiEi antitoxin C-terminal domain-containing protein</fullName>
    </recommendedName>
</protein>
<accession>A0A6B0Y0Z1</accession>
<dbReference type="AlphaFoldDB" id="A0A6B0Y0Z1"/>
<proteinExistence type="predicted"/>
<evidence type="ECO:0008006" key="2">
    <source>
        <dbReference type="Google" id="ProtNLM"/>
    </source>
</evidence>
<evidence type="ECO:0000313" key="1">
    <source>
        <dbReference type="EMBL" id="MXY34388.1"/>
    </source>
</evidence>
<reference evidence="1" key="1">
    <citation type="submission" date="2019-09" db="EMBL/GenBank/DDBJ databases">
        <title>Characterisation of the sponge microbiome using genome-centric metagenomics.</title>
        <authorList>
            <person name="Engelberts J.P."/>
            <person name="Robbins S.J."/>
            <person name="De Goeij J.M."/>
            <person name="Aranda M."/>
            <person name="Bell S.C."/>
            <person name="Webster N.S."/>
        </authorList>
    </citation>
    <scope>NUCLEOTIDE SEQUENCE</scope>
    <source>
        <strain evidence="1">SB0664_bin_43</strain>
    </source>
</reference>
<gene>
    <name evidence="1" type="ORF">F4Y60_09950</name>
</gene>
<sequence length="287" mass="32706">MTTELQERATAFMDANPVFRRDEFAAAMDLPKSSSAVGRLLRQQVAAKRIRRLRREVFAAVPDHKTPGRLVLPDYIHASKYRTDGVLGYHTGLRLFGIQYSVTVSQVQVISNGPAGYARTPFGRCRFIKPHRALVDAGKTDFLTVWKEPAGIPVRVTAFERTLVDVLHRPGRAGGRDEVIDSLATAPYVLRSFDPGKVADYVELLGIRSLAGVVGWWLESWRSELDVHERVLDRLRAMLPDWHSYWLRARPGKATLVRPWRVYIPTDDVDPTCQGFPPHEWPRRQWQ</sequence>
<name>A0A6B0Y0Z1_9RHOB</name>